<dbReference type="EMBL" id="ATHJ01000011">
    <property type="protein sequence ID" value="EPR44872.1"/>
    <property type="molecule type" value="Genomic_DNA"/>
</dbReference>
<evidence type="ECO:0000256" key="5">
    <source>
        <dbReference type="ARBA" id="ARBA00012180"/>
    </source>
</evidence>
<dbReference type="PROSITE" id="PS50879">
    <property type="entry name" value="RNASE_H_1"/>
    <property type="match status" value="1"/>
</dbReference>
<keyword evidence="9 12" id="KW-0255">Endonuclease</keyword>
<dbReference type="FunFam" id="3.30.420.10:FF:000089">
    <property type="entry name" value="Ribonuclease H"/>
    <property type="match status" value="1"/>
</dbReference>
<dbReference type="SUPFAM" id="SSF53098">
    <property type="entry name" value="Ribonuclease H-like"/>
    <property type="match status" value="1"/>
</dbReference>
<feature type="binding site" evidence="12">
    <location>
        <position position="92"/>
    </location>
    <ligand>
        <name>Mg(2+)</name>
        <dbReference type="ChEBI" id="CHEBI:18420"/>
        <label>1</label>
    </ligand>
</feature>
<reference evidence="15 16" key="1">
    <citation type="journal article" date="2013" name="Genome Announc.">
        <title>Draft genome sequences for three mercury-methylating, sulfate-reducing bacteria.</title>
        <authorList>
            <person name="Brown S.D."/>
            <person name="Hurt R.A.Jr."/>
            <person name="Gilmour C.C."/>
            <person name="Elias D.A."/>
        </authorList>
    </citation>
    <scope>NUCLEOTIDE SEQUENCE [LARGE SCALE GENOMIC DNA]</scope>
    <source>
        <strain evidence="15 16">DSM 2059</strain>
    </source>
</reference>
<feature type="binding site" evidence="12">
    <location>
        <position position="92"/>
    </location>
    <ligand>
        <name>Mg(2+)</name>
        <dbReference type="ChEBI" id="CHEBI:18420"/>
        <label>2</label>
    </ligand>
</feature>
<evidence type="ECO:0000256" key="3">
    <source>
        <dbReference type="ARBA" id="ARBA00005300"/>
    </source>
</evidence>
<dbReference type="GO" id="GO:0003676">
    <property type="term" value="F:nucleic acid binding"/>
    <property type="evidence" value="ECO:0007669"/>
    <property type="project" value="InterPro"/>
</dbReference>
<dbReference type="OrthoDB" id="7845843at2"/>
<comment type="function">
    <text evidence="2 12">Endonuclease that specifically degrades the RNA of RNA-DNA hybrids.</text>
</comment>
<evidence type="ECO:0000256" key="4">
    <source>
        <dbReference type="ARBA" id="ARBA00011245"/>
    </source>
</evidence>
<dbReference type="PATRIC" id="fig|1121405.3.peg.59"/>
<dbReference type="Gene3D" id="3.40.970.10">
    <property type="entry name" value="Ribonuclease H1, N-terminal domain"/>
    <property type="match status" value="1"/>
</dbReference>
<dbReference type="PIRSF" id="PIRSF036852">
    <property type="entry name" value="Ribonuclease_H1_euk"/>
    <property type="match status" value="1"/>
</dbReference>
<dbReference type="PANTHER" id="PTHR10642:SF26">
    <property type="entry name" value="RIBONUCLEASE H1"/>
    <property type="match status" value="1"/>
</dbReference>
<keyword evidence="12" id="KW-0963">Cytoplasm</keyword>
<dbReference type="NCBIfam" id="NF001236">
    <property type="entry name" value="PRK00203.1"/>
    <property type="match status" value="1"/>
</dbReference>
<gene>
    <name evidence="12" type="primary">rnhA</name>
    <name evidence="15" type="ORF">dsmv_0908</name>
</gene>
<feature type="binding site" evidence="12">
    <location>
        <position position="217"/>
    </location>
    <ligand>
        <name>Mg(2+)</name>
        <dbReference type="ChEBI" id="CHEBI:18420"/>
        <label>2</label>
    </ligand>
</feature>
<organism evidence="15 16">
    <name type="scientific">Desulfococcus multivorans DSM 2059</name>
    <dbReference type="NCBI Taxonomy" id="1121405"/>
    <lineage>
        <taxon>Bacteria</taxon>
        <taxon>Pseudomonadati</taxon>
        <taxon>Thermodesulfobacteriota</taxon>
        <taxon>Desulfobacteria</taxon>
        <taxon>Desulfobacterales</taxon>
        <taxon>Desulfococcaceae</taxon>
        <taxon>Desulfococcus</taxon>
    </lineage>
</organism>
<evidence type="ECO:0000256" key="7">
    <source>
        <dbReference type="ARBA" id="ARBA00022722"/>
    </source>
</evidence>
<feature type="region of interest" description="Disordered" evidence="13">
    <location>
        <begin position="56"/>
        <end position="79"/>
    </location>
</feature>
<dbReference type="AlphaFoldDB" id="S7U6B0"/>
<dbReference type="eggNOG" id="COG3341">
    <property type="taxonomic scope" value="Bacteria"/>
</dbReference>
<dbReference type="PANTHER" id="PTHR10642">
    <property type="entry name" value="RIBONUCLEASE H1"/>
    <property type="match status" value="1"/>
</dbReference>
<keyword evidence="11 12" id="KW-0460">Magnesium</keyword>
<feature type="domain" description="RNase H type-1" evidence="14">
    <location>
        <begin position="83"/>
        <end position="225"/>
    </location>
</feature>
<evidence type="ECO:0000313" key="15">
    <source>
        <dbReference type="EMBL" id="EPR44872.1"/>
    </source>
</evidence>
<comment type="cofactor">
    <cofactor evidence="12">
        <name>Mg(2+)</name>
        <dbReference type="ChEBI" id="CHEBI:18420"/>
    </cofactor>
    <text evidence="12">Binds 1 Mg(2+) ion per subunit. May bind a second metal ion at a regulatory site, or after substrate binding.</text>
</comment>
<dbReference type="eggNOG" id="COG0328">
    <property type="taxonomic scope" value="Bacteria"/>
</dbReference>
<dbReference type="EC" id="3.1.26.4" evidence="5 12"/>
<comment type="catalytic activity">
    <reaction evidence="1 12">
        <text>Endonucleolytic cleavage to 5'-phosphomonoester.</text>
        <dbReference type="EC" id="3.1.26.4"/>
    </reaction>
</comment>
<evidence type="ECO:0000256" key="13">
    <source>
        <dbReference type="SAM" id="MobiDB-lite"/>
    </source>
</evidence>
<name>S7U6B0_DESML</name>
<dbReference type="SUPFAM" id="SSF55658">
    <property type="entry name" value="L9 N-domain-like"/>
    <property type="match status" value="1"/>
</dbReference>
<dbReference type="GO" id="GO:0005737">
    <property type="term" value="C:cytoplasm"/>
    <property type="evidence" value="ECO:0007669"/>
    <property type="project" value="UniProtKB-SubCell"/>
</dbReference>
<dbReference type="GO" id="GO:0004523">
    <property type="term" value="F:RNA-DNA hybrid ribonuclease activity"/>
    <property type="evidence" value="ECO:0007669"/>
    <property type="project" value="UniProtKB-UniRule"/>
</dbReference>
<dbReference type="InterPro" id="IPR037056">
    <property type="entry name" value="RNase_H1_N_sf"/>
</dbReference>
<sequence>MSTQKFYAVAKGRKPGIYTRWFGEAGAQAQVSGFPGAVYKGFLTREEAEAFLKNPPNRWKRKSSGGNISAAKASRDAGERLPDADRVIIYTDGGALGNPGPGGYGVVVVEDGATREFSGGFRLTTNNRMELTACIVGLRTLEKPSAVTLYSDSKYVVDGITKGWARRWRSNGWMRTRTDRAVNPDLWAKLLDLCEKHDVEFRWVKGHAGNAGNERCDQLVRVQSARPDLPPDTVYEASRHL</sequence>
<evidence type="ECO:0000256" key="1">
    <source>
        <dbReference type="ARBA" id="ARBA00000077"/>
    </source>
</evidence>
<dbReference type="FunFam" id="3.40.970.10:FF:000002">
    <property type="entry name" value="Ribonuclease H"/>
    <property type="match status" value="1"/>
</dbReference>
<keyword evidence="16" id="KW-1185">Reference proteome</keyword>
<evidence type="ECO:0000256" key="8">
    <source>
        <dbReference type="ARBA" id="ARBA00022723"/>
    </source>
</evidence>
<evidence type="ECO:0000259" key="14">
    <source>
        <dbReference type="PROSITE" id="PS50879"/>
    </source>
</evidence>
<dbReference type="HAMAP" id="MF_00042">
    <property type="entry name" value="RNase_H"/>
    <property type="match status" value="1"/>
</dbReference>
<dbReference type="Proteomes" id="UP000014977">
    <property type="component" value="Unassembled WGS sequence"/>
</dbReference>
<dbReference type="GO" id="GO:0000287">
    <property type="term" value="F:magnesium ion binding"/>
    <property type="evidence" value="ECO:0007669"/>
    <property type="project" value="UniProtKB-UniRule"/>
</dbReference>
<protein>
    <recommendedName>
        <fullName evidence="6 12">Ribonuclease H</fullName>
        <shortName evidence="12">RNase H</shortName>
        <ecNumber evidence="5 12">3.1.26.4</ecNumber>
    </recommendedName>
</protein>
<accession>S7U6B0</accession>
<dbReference type="InterPro" id="IPR050092">
    <property type="entry name" value="RNase_H"/>
</dbReference>
<evidence type="ECO:0000313" key="16">
    <source>
        <dbReference type="Proteomes" id="UP000014977"/>
    </source>
</evidence>
<dbReference type="InterPro" id="IPR009027">
    <property type="entry name" value="Ribosomal_bL9/RNase_H1_N"/>
</dbReference>
<dbReference type="InterPro" id="IPR022892">
    <property type="entry name" value="RNaseHI"/>
</dbReference>
<dbReference type="Pfam" id="PF01693">
    <property type="entry name" value="Cauli_VI"/>
    <property type="match status" value="1"/>
</dbReference>
<dbReference type="InterPro" id="IPR017067">
    <property type="entry name" value="RNase_H1_euk"/>
</dbReference>
<feature type="binding site" evidence="12">
    <location>
        <position position="152"/>
    </location>
    <ligand>
        <name>Mg(2+)</name>
        <dbReference type="ChEBI" id="CHEBI:18420"/>
        <label>1</label>
    </ligand>
</feature>
<comment type="subunit">
    <text evidence="4 12">Monomer.</text>
</comment>
<evidence type="ECO:0000256" key="2">
    <source>
        <dbReference type="ARBA" id="ARBA00004065"/>
    </source>
</evidence>
<dbReference type="InterPro" id="IPR012337">
    <property type="entry name" value="RNaseH-like_sf"/>
</dbReference>
<comment type="similarity">
    <text evidence="3 12">Belongs to the RNase H family.</text>
</comment>
<proteinExistence type="inferred from homology"/>
<dbReference type="InterPro" id="IPR011320">
    <property type="entry name" value="RNase_H1_N"/>
</dbReference>
<dbReference type="Gene3D" id="3.30.420.10">
    <property type="entry name" value="Ribonuclease H-like superfamily/Ribonuclease H"/>
    <property type="match status" value="1"/>
</dbReference>
<keyword evidence="10 12" id="KW-0378">Hydrolase</keyword>
<dbReference type="RefSeq" id="WP_020875099.1">
    <property type="nucleotide sequence ID" value="NZ_ATHJ01000011.1"/>
</dbReference>
<comment type="subcellular location">
    <subcellularLocation>
        <location evidence="12">Cytoplasm</location>
    </subcellularLocation>
</comment>
<dbReference type="CDD" id="cd09278">
    <property type="entry name" value="RNase_HI_prokaryote_like"/>
    <property type="match status" value="1"/>
</dbReference>
<evidence type="ECO:0000256" key="10">
    <source>
        <dbReference type="ARBA" id="ARBA00022801"/>
    </source>
</evidence>
<keyword evidence="7 12" id="KW-0540">Nuclease</keyword>
<evidence type="ECO:0000256" key="11">
    <source>
        <dbReference type="ARBA" id="ARBA00022842"/>
    </source>
</evidence>
<feature type="binding site" evidence="12">
    <location>
        <position position="130"/>
    </location>
    <ligand>
        <name>Mg(2+)</name>
        <dbReference type="ChEBI" id="CHEBI:18420"/>
        <label>1</label>
    </ligand>
</feature>
<evidence type="ECO:0000256" key="6">
    <source>
        <dbReference type="ARBA" id="ARBA00017721"/>
    </source>
</evidence>
<dbReference type="InterPro" id="IPR036397">
    <property type="entry name" value="RNaseH_sf"/>
</dbReference>
<dbReference type="InterPro" id="IPR002156">
    <property type="entry name" value="RNaseH_domain"/>
</dbReference>
<dbReference type="GO" id="GO:0043137">
    <property type="term" value="P:DNA replication, removal of RNA primer"/>
    <property type="evidence" value="ECO:0007669"/>
    <property type="project" value="TreeGrafter"/>
</dbReference>
<dbReference type="Pfam" id="PF00075">
    <property type="entry name" value="RNase_H"/>
    <property type="match status" value="1"/>
</dbReference>
<keyword evidence="8 12" id="KW-0479">Metal-binding</keyword>
<comment type="caution">
    <text evidence="15">The sequence shown here is derived from an EMBL/GenBank/DDBJ whole genome shotgun (WGS) entry which is preliminary data.</text>
</comment>
<evidence type="ECO:0000256" key="12">
    <source>
        <dbReference type="HAMAP-Rule" id="MF_00042"/>
    </source>
</evidence>
<dbReference type="STRING" id="897.B2D07_11410"/>
<evidence type="ECO:0000256" key="9">
    <source>
        <dbReference type="ARBA" id="ARBA00022759"/>
    </source>
</evidence>